<dbReference type="GeneID" id="20827559"/>
<proteinExistence type="predicted"/>
<sequence length="70" mass="8443">IKIKKEPNSKEFPLLFRLLYNIICKEHLILKKILKHLLNKEFIKVNNLEVSTLILFIKKLGGSLYFYYNY</sequence>
<keyword evidence="2" id="KW-1185">Reference proteome</keyword>
<dbReference type="KEGG" id="nte:NEUTE1DRAFT36330"/>
<dbReference type="Proteomes" id="UP000008065">
    <property type="component" value="Unassembled WGS sequence"/>
</dbReference>
<dbReference type="HOGENOM" id="CLU_000384_35_0_1"/>
<gene>
    <name evidence="1" type="ORF">NEUTE1DRAFT_36330</name>
</gene>
<dbReference type="VEuPathDB" id="FungiDB:NEUTE1DRAFT_36330"/>
<accession>F8MEX9</accession>
<name>F8MEX9_NEUT8</name>
<dbReference type="AlphaFoldDB" id="F8MEX9"/>
<dbReference type="RefSeq" id="XP_009847148.1">
    <property type="nucleotide sequence ID" value="XM_009848846.1"/>
</dbReference>
<reference evidence="2" key="1">
    <citation type="journal article" date="2011" name="Genetics">
        <title>Massive changes in genome architecture accompany the transition to self-fertility in the filamentous fungus Neurospora tetrasperma.</title>
        <authorList>
            <person name="Ellison C.E."/>
            <person name="Stajich J.E."/>
            <person name="Jacobson D.J."/>
            <person name="Natvig D.O."/>
            <person name="Lapidus A."/>
            <person name="Foster B."/>
            <person name="Aerts A."/>
            <person name="Riley R."/>
            <person name="Lindquist E.A."/>
            <person name="Grigoriev I.V."/>
            <person name="Taylor J.W."/>
        </authorList>
    </citation>
    <scope>NUCLEOTIDE SEQUENCE [LARGE SCALE GENOMIC DNA]</scope>
    <source>
        <strain evidence="2">FGSC 2508 / P0657</strain>
    </source>
</reference>
<evidence type="ECO:0000313" key="2">
    <source>
        <dbReference type="Proteomes" id="UP000008065"/>
    </source>
</evidence>
<evidence type="ECO:0000313" key="1">
    <source>
        <dbReference type="EMBL" id="EGO61700.1"/>
    </source>
</evidence>
<feature type="non-terminal residue" evidence="1">
    <location>
        <position position="1"/>
    </location>
</feature>
<protein>
    <submittedName>
        <fullName evidence="1">Uncharacterized protein</fullName>
    </submittedName>
</protein>
<dbReference type="EMBL" id="GL891302">
    <property type="protein sequence ID" value="EGO61700.1"/>
    <property type="molecule type" value="Genomic_DNA"/>
</dbReference>
<organism evidence="1 2">
    <name type="scientific">Neurospora tetrasperma (strain FGSC 2508 / ATCC MYA-4615 / P0657)</name>
    <dbReference type="NCBI Taxonomy" id="510951"/>
    <lineage>
        <taxon>Eukaryota</taxon>
        <taxon>Fungi</taxon>
        <taxon>Dikarya</taxon>
        <taxon>Ascomycota</taxon>
        <taxon>Pezizomycotina</taxon>
        <taxon>Sordariomycetes</taxon>
        <taxon>Sordariomycetidae</taxon>
        <taxon>Sordariales</taxon>
        <taxon>Sordariaceae</taxon>
        <taxon>Neurospora</taxon>
    </lineage>
</organism>